<reference evidence="2 3" key="1">
    <citation type="submission" date="2021-03" db="EMBL/GenBank/DDBJ databases">
        <title>Complete genome of Streptomyces formicae strain 1H-GS9 (DSM 100524).</title>
        <authorList>
            <person name="Atanasov K.E."/>
            <person name="Altabella T."/>
            <person name="Ferrer A."/>
        </authorList>
    </citation>
    <scope>NUCLEOTIDE SEQUENCE [LARGE SCALE GENOMIC DNA]</scope>
    <source>
        <strain evidence="2 3">1H-GS9</strain>
    </source>
</reference>
<gene>
    <name evidence="2" type="ORF">J4032_31370</name>
</gene>
<keyword evidence="1" id="KW-0732">Signal</keyword>
<evidence type="ECO:0000313" key="3">
    <source>
        <dbReference type="Proteomes" id="UP000828924"/>
    </source>
</evidence>
<feature type="signal peptide" evidence="1">
    <location>
        <begin position="1"/>
        <end position="23"/>
    </location>
</feature>
<evidence type="ECO:0008006" key="4">
    <source>
        <dbReference type="Google" id="ProtNLM"/>
    </source>
</evidence>
<dbReference type="EMBL" id="CP071872">
    <property type="protein sequence ID" value="UNM16823.1"/>
    <property type="molecule type" value="Genomic_DNA"/>
</dbReference>
<proteinExistence type="predicted"/>
<evidence type="ECO:0000256" key="1">
    <source>
        <dbReference type="SAM" id="SignalP"/>
    </source>
</evidence>
<keyword evidence="3" id="KW-1185">Reference proteome</keyword>
<organism evidence="2 3">
    <name type="scientific">Streptomyces formicae</name>
    <dbReference type="NCBI Taxonomy" id="1616117"/>
    <lineage>
        <taxon>Bacteria</taxon>
        <taxon>Bacillati</taxon>
        <taxon>Actinomycetota</taxon>
        <taxon>Actinomycetes</taxon>
        <taxon>Kitasatosporales</taxon>
        <taxon>Streptomycetaceae</taxon>
        <taxon>Streptomyces</taxon>
    </lineage>
</organism>
<name>A0ABY3X472_9ACTN</name>
<sequence>MIYAAMSLAVAAVPASASASASASVPASTPPSAAAQPRADVVVIDCFSKPQVRPEKYLIACGDGNSGLTELKWRDWGRGVARGSGLNVVNDCKPNCAAGKFHSYPVEVAFERPAPWPKNPEQRRYTHLRLVFTDGRPAHLAEDVTYKLWP</sequence>
<dbReference type="Proteomes" id="UP000828924">
    <property type="component" value="Chromosome"/>
</dbReference>
<feature type="chain" id="PRO_5047350604" description="Secreted protein" evidence="1">
    <location>
        <begin position="24"/>
        <end position="150"/>
    </location>
</feature>
<evidence type="ECO:0000313" key="2">
    <source>
        <dbReference type="EMBL" id="UNM16823.1"/>
    </source>
</evidence>
<protein>
    <recommendedName>
        <fullName evidence="4">Secreted protein</fullName>
    </recommendedName>
</protein>
<accession>A0ABY3X472</accession>